<evidence type="ECO:0000313" key="1">
    <source>
        <dbReference type="EMBL" id="NDL71436.1"/>
    </source>
</evidence>
<evidence type="ECO:0000313" key="2">
    <source>
        <dbReference type="Proteomes" id="UP000480312"/>
    </source>
</evidence>
<dbReference type="EMBL" id="JAAEHK010000018">
    <property type="protein sequence ID" value="NDL71436.1"/>
    <property type="molecule type" value="Genomic_DNA"/>
</dbReference>
<comment type="caution">
    <text evidence="1">The sequence shown here is derived from an EMBL/GenBank/DDBJ whole genome shotgun (WGS) entry which is preliminary data.</text>
</comment>
<dbReference type="AlphaFoldDB" id="A0A7C9P494"/>
<gene>
    <name evidence="1" type="ORF">GPL32_13080</name>
</gene>
<dbReference type="Proteomes" id="UP000480312">
    <property type="component" value="Unassembled WGS sequence"/>
</dbReference>
<sequence>MIEVTGHEESIWGIQCSPSDTMGLVMRPQMCDPSASESNLPGNLPPAARHRFLDILSANS</sequence>
<name>A0A7C9P494_9GAMM</name>
<dbReference type="OrthoDB" id="9757546at2"/>
<reference evidence="1 2" key="1">
    <citation type="submission" date="2020-01" db="EMBL/GenBank/DDBJ databases">
        <title>Whole genome sequencing of Halomonas alkaliphila strain LS44.</title>
        <authorList>
            <person name="Kumar S."/>
            <person name="Paul D."/>
            <person name="Shouche Y."/>
            <person name="Suryavanshi M.V."/>
        </authorList>
    </citation>
    <scope>NUCLEOTIDE SEQUENCE [LARGE SCALE GENOMIC DNA]</scope>
    <source>
        <strain evidence="1 2">LS44</strain>
    </source>
</reference>
<accession>A0A7C9P494</accession>
<dbReference type="RefSeq" id="WP_162219295.1">
    <property type="nucleotide sequence ID" value="NZ_JAAEHK010000018.1"/>
</dbReference>
<organism evidence="1 2">
    <name type="scientific">Vreelandella alkaliphila</name>
    <dbReference type="NCBI Taxonomy" id="272774"/>
    <lineage>
        <taxon>Bacteria</taxon>
        <taxon>Pseudomonadati</taxon>
        <taxon>Pseudomonadota</taxon>
        <taxon>Gammaproteobacteria</taxon>
        <taxon>Oceanospirillales</taxon>
        <taxon>Halomonadaceae</taxon>
        <taxon>Vreelandella</taxon>
    </lineage>
</organism>
<proteinExistence type="predicted"/>
<protein>
    <submittedName>
        <fullName evidence="1">Uncharacterized protein</fullName>
    </submittedName>
</protein>